<keyword evidence="4" id="KW-1185">Reference proteome</keyword>
<feature type="compositionally biased region" description="Basic and acidic residues" evidence="2">
    <location>
        <begin position="65"/>
        <end position="78"/>
    </location>
</feature>
<feature type="region of interest" description="Disordered" evidence="2">
    <location>
        <begin position="1"/>
        <end position="90"/>
    </location>
</feature>
<evidence type="ECO:0000256" key="2">
    <source>
        <dbReference type="SAM" id="MobiDB-lite"/>
    </source>
</evidence>
<organism evidence="3 4">
    <name type="scientific">Tetragonisca angustula</name>
    <dbReference type="NCBI Taxonomy" id="166442"/>
    <lineage>
        <taxon>Eukaryota</taxon>
        <taxon>Metazoa</taxon>
        <taxon>Ecdysozoa</taxon>
        <taxon>Arthropoda</taxon>
        <taxon>Hexapoda</taxon>
        <taxon>Insecta</taxon>
        <taxon>Pterygota</taxon>
        <taxon>Neoptera</taxon>
        <taxon>Endopterygota</taxon>
        <taxon>Hymenoptera</taxon>
        <taxon>Apocrita</taxon>
        <taxon>Aculeata</taxon>
        <taxon>Apoidea</taxon>
        <taxon>Anthophila</taxon>
        <taxon>Apidae</taxon>
        <taxon>Tetragonisca</taxon>
    </lineage>
</organism>
<evidence type="ECO:0000256" key="1">
    <source>
        <dbReference type="SAM" id="Coils"/>
    </source>
</evidence>
<dbReference type="AlphaFoldDB" id="A0AAW0ZLI5"/>
<gene>
    <name evidence="3" type="ORF">QLX08_008618</name>
</gene>
<comment type="caution">
    <text evidence="3">The sequence shown here is derived from an EMBL/GenBank/DDBJ whole genome shotgun (WGS) entry which is preliminary data.</text>
</comment>
<feature type="region of interest" description="Disordered" evidence="2">
    <location>
        <begin position="511"/>
        <end position="530"/>
    </location>
</feature>
<feature type="compositionally biased region" description="Basic and acidic residues" evidence="2">
    <location>
        <begin position="31"/>
        <end position="43"/>
    </location>
</feature>
<keyword evidence="1" id="KW-0175">Coiled coil</keyword>
<feature type="coiled-coil region" evidence="1">
    <location>
        <begin position="130"/>
        <end position="182"/>
    </location>
</feature>
<proteinExistence type="predicted"/>
<evidence type="ECO:0000313" key="4">
    <source>
        <dbReference type="Proteomes" id="UP001432146"/>
    </source>
</evidence>
<sequence>MQQEDDNYRSEFTSCNVTPEKLQETPRTGFGRRDTMSSQEVKRRINYTPQKNPDKHPKTPQGTEPLKKDAKSQLEATKRKNLSPCKETPEKIQKTCSSGKFINTLIAQWSKHMGVQTPVQSPGVQENSIVEEMKQMYAIEERKVQKLQKKLQVAEETISLLSASHEAELRTKEEILQQLNSDWESITKYYYEISESLKGFQQHKDNLSKLYNDVILTQQSTVKKLQQELSTMKLKCDEQINIVSTIENKVKNQEKRIHEMMIAETELKKQFQDMKNKSILEKNHLHNVYAEEKLELMKKQENLTSMNQELQLQLQKITEEKQDLTTAFTEKDDEITKLQEKIITCKNKIEDLLSQNTELSSKYERLIIKEEELSKQLQSREQEIEKLQENLNARQQIESSLAQDLNIIDNKYKNIRSDFTKVENKLKEAQIQNLNLEQSLQVMKRDNEYKIVELNKKIEFLEKEKERVCLEKHSKILELERAYKLLEEKYKASLKQEYDVKLRLNEALNKMNEDNQKKQTNYLDQDTKTSRNKIQNLQERIQPLVESNITEAVKELESQTQRSQISEIKGEQFQDQENVDRSKIISKDKNEISDLEQDVYSFTNIKFNDELSNVSDSTENHSYLFRDKNITYSNTQIERKQKKENKDNMTTRKRIFKTRGIGLRQYVTPKSLQYGTPGKISKK</sequence>
<name>A0AAW0ZLI5_9HYME</name>
<dbReference type="EMBL" id="JAWNGG020000184">
    <property type="protein sequence ID" value="KAK9297867.1"/>
    <property type="molecule type" value="Genomic_DNA"/>
</dbReference>
<evidence type="ECO:0008006" key="5">
    <source>
        <dbReference type="Google" id="ProtNLM"/>
    </source>
</evidence>
<reference evidence="3 4" key="1">
    <citation type="submission" date="2024-05" db="EMBL/GenBank/DDBJ databases">
        <title>The nuclear and mitochondrial genome assemblies of Tetragonisca angustula (Apidae: Meliponini), a tiny yet remarkable pollinator in the Neotropics.</title>
        <authorList>
            <person name="Ferrari R."/>
            <person name="Ricardo P.C."/>
            <person name="Dias F.C."/>
            <person name="Araujo N.S."/>
            <person name="Soares D.O."/>
            <person name="Zhou Q.-S."/>
            <person name="Zhu C.-D."/>
            <person name="Coutinho L."/>
            <person name="Airas M.C."/>
            <person name="Batista T.M."/>
        </authorList>
    </citation>
    <scope>NUCLEOTIDE SEQUENCE [LARGE SCALE GENOMIC DNA]</scope>
    <source>
        <strain evidence="3">ASF017062</strain>
        <tissue evidence="3">Abdomen</tissue>
    </source>
</reference>
<dbReference type="Proteomes" id="UP001432146">
    <property type="component" value="Unassembled WGS sequence"/>
</dbReference>
<protein>
    <recommendedName>
        <fullName evidence="5">Synaptonemal complex protein 1</fullName>
    </recommendedName>
</protein>
<accession>A0AAW0ZLI5</accession>
<evidence type="ECO:0000313" key="3">
    <source>
        <dbReference type="EMBL" id="KAK9297867.1"/>
    </source>
</evidence>